<keyword evidence="1" id="KW-0812">Transmembrane</keyword>
<gene>
    <name evidence="4" type="ORF">AKG95_09025</name>
</gene>
<reference evidence="4 5" key="1">
    <citation type="submission" date="2015-06" db="EMBL/GenBank/DDBJ databases">
        <title>Draft genome sequencing of a biphenyl-degrading bacterium, Janthinobacterium lividum MEG1.</title>
        <authorList>
            <person name="Shimodaira J."/>
            <person name="Hatta T."/>
        </authorList>
    </citation>
    <scope>NUCLEOTIDE SEQUENCE [LARGE SCALE GENOMIC DNA]</scope>
    <source>
        <strain evidence="4 5">MEG1</strain>
    </source>
</reference>
<dbReference type="Pfam" id="PF04773">
    <property type="entry name" value="FecR"/>
    <property type="match status" value="1"/>
</dbReference>
<feature type="transmembrane region" description="Helical" evidence="1">
    <location>
        <begin position="82"/>
        <end position="99"/>
    </location>
</feature>
<comment type="caution">
    <text evidence="4">The sequence shown here is derived from an EMBL/GenBank/DDBJ whole genome shotgun (WGS) entry which is preliminary data.</text>
</comment>
<dbReference type="InterPro" id="IPR019546">
    <property type="entry name" value="TAT_signal_bac_arc"/>
</dbReference>
<sequence length="319" mass="34481">MELRAHAWLRLLKSGNARAADAQALVRWCALSERHAQAFRNAQRMWHDLLPAATLAGMHDAQLAQLRTSVHRKKIVPMSRRAFLGGAVAAVAVAGVAVLRPPLDLWPSAADAWQSDYRTATGEQRGLALADGVQVEMNTRSSIALRAAGGDTVGIDVMGGEVAVDVARRERDFTVAAEGGRTAGRDARFEVRYLDDEVCVTCVAGSVNVEAAGRSIMLVAAQQVVYDKNAIGAVQQVSLADVSAWRDGVLSFQQTALSRVVAEINRYRPGRVVLLAKKMSDRPVDGRFNIRHLDKAVVQIQRLFSLDATSLPGGVVILK</sequence>
<keyword evidence="1" id="KW-0472">Membrane</keyword>
<dbReference type="PIRSF" id="PIRSF018266">
    <property type="entry name" value="FecR"/>
    <property type="match status" value="1"/>
</dbReference>
<dbReference type="Proteomes" id="UP000179840">
    <property type="component" value="Unassembled WGS sequence"/>
</dbReference>
<evidence type="ECO:0000313" key="4">
    <source>
        <dbReference type="EMBL" id="OHV97831.1"/>
    </source>
</evidence>
<dbReference type="InterPro" id="IPR032623">
    <property type="entry name" value="FecR_N"/>
</dbReference>
<evidence type="ECO:0000313" key="5">
    <source>
        <dbReference type="Proteomes" id="UP000179840"/>
    </source>
</evidence>
<evidence type="ECO:0008006" key="6">
    <source>
        <dbReference type="Google" id="ProtNLM"/>
    </source>
</evidence>
<dbReference type="InterPro" id="IPR006860">
    <property type="entry name" value="FecR"/>
</dbReference>
<name>A0A1S1UDQ1_9BURK</name>
<evidence type="ECO:0000259" key="2">
    <source>
        <dbReference type="Pfam" id="PF04773"/>
    </source>
</evidence>
<feature type="domain" description="FecR protein" evidence="2">
    <location>
        <begin position="116"/>
        <end position="208"/>
    </location>
</feature>
<protein>
    <recommendedName>
        <fullName evidence="6">Fec operon regulator FecR</fullName>
    </recommendedName>
</protein>
<dbReference type="Gene3D" id="3.55.50.30">
    <property type="match status" value="1"/>
</dbReference>
<evidence type="ECO:0000259" key="3">
    <source>
        <dbReference type="Pfam" id="PF16220"/>
    </source>
</evidence>
<proteinExistence type="predicted"/>
<dbReference type="Pfam" id="PF16220">
    <property type="entry name" value="DUF4880"/>
    <property type="match status" value="1"/>
</dbReference>
<dbReference type="Gene3D" id="2.60.120.1440">
    <property type="match status" value="1"/>
</dbReference>
<dbReference type="PANTHER" id="PTHR30273:SF2">
    <property type="entry name" value="PROTEIN FECR"/>
    <property type="match status" value="1"/>
</dbReference>
<dbReference type="EMBL" id="LFKP01000005">
    <property type="protein sequence ID" value="OHV97831.1"/>
    <property type="molecule type" value="Genomic_DNA"/>
</dbReference>
<dbReference type="NCBIfam" id="TIGR01409">
    <property type="entry name" value="TAT_signal_seq"/>
    <property type="match status" value="1"/>
</dbReference>
<dbReference type="GO" id="GO:0016989">
    <property type="term" value="F:sigma factor antagonist activity"/>
    <property type="evidence" value="ECO:0007669"/>
    <property type="project" value="TreeGrafter"/>
</dbReference>
<feature type="domain" description="FecR N-terminal" evidence="3">
    <location>
        <begin position="5"/>
        <end position="45"/>
    </location>
</feature>
<dbReference type="PANTHER" id="PTHR30273">
    <property type="entry name" value="PERIPLASMIC SIGNAL SENSOR AND SIGMA FACTOR ACTIVATOR FECR-RELATED"/>
    <property type="match status" value="1"/>
</dbReference>
<keyword evidence="1" id="KW-1133">Transmembrane helix</keyword>
<accession>A0A1S1UDQ1</accession>
<evidence type="ECO:0000256" key="1">
    <source>
        <dbReference type="SAM" id="Phobius"/>
    </source>
</evidence>
<dbReference type="InterPro" id="IPR012373">
    <property type="entry name" value="Ferrdict_sens_TM"/>
</dbReference>
<organism evidence="4 5">
    <name type="scientific">Janthinobacterium lividum</name>
    <dbReference type="NCBI Taxonomy" id="29581"/>
    <lineage>
        <taxon>Bacteria</taxon>
        <taxon>Pseudomonadati</taxon>
        <taxon>Pseudomonadota</taxon>
        <taxon>Betaproteobacteria</taxon>
        <taxon>Burkholderiales</taxon>
        <taxon>Oxalobacteraceae</taxon>
        <taxon>Janthinobacterium</taxon>
    </lineage>
</organism>
<dbReference type="AlphaFoldDB" id="A0A1S1UDQ1"/>